<dbReference type="PANTHER" id="PTHR47843">
    <property type="entry name" value="BTB DOMAIN-CONTAINING PROTEIN-RELATED"/>
    <property type="match status" value="1"/>
</dbReference>
<keyword evidence="3" id="KW-1185">Reference proteome</keyword>
<dbReference type="PROSITE" id="PS50097">
    <property type="entry name" value="BTB"/>
    <property type="match status" value="1"/>
</dbReference>
<dbReference type="Proteomes" id="UP000034291">
    <property type="component" value="Unassembled WGS sequence"/>
</dbReference>
<reference evidence="2 3" key="1">
    <citation type="submission" date="2015-02" db="EMBL/GenBank/DDBJ databases">
        <title>Draft Genome Sequences of Two Closely-Related Aflatoxigenic Aspergillus Species Obtained from the Cote d'Ivoire.</title>
        <authorList>
            <person name="Moore G.G."/>
            <person name="Beltz S.B."/>
            <person name="Mack B.M."/>
        </authorList>
    </citation>
    <scope>NUCLEOTIDE SEQUENCE [LARGE SCALE GENOMIC DNA]</scope>
    <source>
        <strain evidence="2 3">SRRC1468</strain>
    </source>
</reference>
<sequence>MAPPAPVHTPFTNTLRNLLLKGHLSDMQIICGDFTFNVHRVIVCSQSSFLHDALDSQFEETGMREITLPASDCETVERVLSYMYIQDYKEDGHVVPLGRKSQQDDLDSDEDEDSSAISIGSARTSLHIPTETALKSTVALVNVQVYLAAEKFDLSGLKKLAEEKFTYWARNNWKSTAFFDVIQDVMTAVPPGSKFEEVLIMVISENIKGLVKDGVIIPLLEKFGGLAAAVIARLVCTGRVTGPNERPSSRYQKN</sequence>
<dbReference type="SUPFAM" id="SSF54695">
    <property type="entry name" value="POZ domain"/>
    <property type="match status" value="1"/>
</dbReference>
<accession>A0A0F8VN83</accession>
<dbReference type="InterPro" id="IPR000210">
    <property type="entry name" value="BTB/POZ_dom"/>
</dbReference>
<comment type="caution">
    <text evidence="2">The sequence shown here is derived from an EMBL/GenBank/DDBJ whole genome shotgun (WGS) entry which is preliminary data.</text>
</comment>
<feature type="domain" description="BTB" evidence="1">
    <location>
        <begin position="25"/>
        <end position="84"/>
    </location>
</feature>
<dbReference type="Gene3D" id="3.30.710.10">
    <property type="entry name" value="Potassium Channel Kv1.1, Chain A"/>
    <property type="match status" value="1"/>
</dbReference>
<evidence type="ECO:0000313" key="2">
    <source>
        <dbReference type="EMBL" id="KKK24586.1"/>
    </source>
</evidence>
<gene>
    <name evidence="2" type="ORF">ARAM_006900</name>
</gene>
<name>A0A0F8VN83_9EURO</name>
<evidence type="ECO:0000259" key="1">
    <source>
        <dbReference type="PROSITE" id="PS50097"/>
    </source>
</evidence>
<dbReference type="AlphaFoldDB" id="A0A0F8VN83"/>
<dbReference type="STRING" id="308745.A0A0F8VN83"/>
<dbReference type="EMBL" id="JZBS01000967">
    <property type="protein sequence ID" value="KKK24586.1"/>
    <property type="molecule type" value="Genomic_DNA"/>
</dbReference>
<dbReference type="PANTHER" id="PTHR47843:SF5">
    <property type="entry name" value="BTB_POZ DOMAIN PROTEIN"/>
    <property type="match status" value="1"/>
</dbReference>
<dbReference type="Pfam" id="PF00651">
    <property type="entry name" value="BTB"/>
    <property type="match status" value="1"/>
</dbReference>
<protein>
    <recommendedName>
        <fullName evidence="1">BTB domain-containing protein</fullName>
    </recommendedName>
</protein>
<proteinExistence type="predicted"/>
<organism evidence="2 3">
    <name type="scientific">Aspergillus rambellii</name>
    <dbReference type="NCBI Taxonomy" id="308745"/>
    <lineage>
        <taxon>Eukaryota</taxon>
        <taxon>Fungi</taxon>
        <taxon>Dikarya</taxon>
        <taxon>Ascomycota</taxon>
        <taxon>Pezizomycotina</taxon>
        <taxon>Eurotiomycetes</taxon>
        <taxon>Eurotiomycetidae</taxon>
        <taxon>Eurotiales</taxon>
        <taxon>Aspergillaceae</taxon>
        <taxon>Aspergillus</taxon>
        <taxon>Aspergillus subgen. Nidulantes</taxon>
    </lineage>
</organism>
<dbReference type="OrthoDB" id="6359816at2759"/>
<evidence type="ECO:0000313" key="3">
    <source>
        <dbReference type="Proteomes" id="UP000034291"/>
    </source>
</evidence>
<dbReference type="CDD" id="cd18186">
    <property type="entry name" value="BTB_POZ_ZBTB_KLHL-like"/>
    <property type="match status" value="1"/>
</dbReference>
<dbReference type="InterPro" id="IPR011333">
    <property type="entry name" value="SKP1/BTB/POZ_sf"/>
</dbReference>